<comment type="similarity">
    <text evidence="1">Belongs to the eIF4E-binding protein family.</text>
</comment>
<accession>B5B8Y9</accession>
<reference evidence="5" key="1">
    <citation type="journal article" date="2009" name="PLoS ONE">
        <title>A variant mimicking hyperphosphorylated 4E-BP inhibits protein synthesis in a sea urchin cell-free, cap-dependent translation system.</title>
        <authorList>
            <person name="Oulhen N."/>
            <person name="Boulben S."/>
            <person name="Bidinosti M."/>
            <person name="Morales J."/>
            <person name="Cormier P."/>
            <person name="Cosson B."/>
        </authorList>
    </citation>
    <scope>NUCLEOTIDE SEQUENCE</scope>
</reference>
<keyword evidence="2" id="KW-0810">Translation regulation</keyword>
<evidence type="ECO:0000256" key="3">
    <source>
        <dbReference type="ARBA" id="ARBA00023193"/>
    </source>
</evidence>
<evidence type="ECO:0000256" key="1">
    <source>
        <dbReference type="ARBA" id="ARBA00005480"/>
    </source>
</evidence>
<evidence type="ECO:0000256" key="4">
    <source>
        <dbReference type="SAM" id="MobiDB-lite"/>
    </source>
</evidence>
<dbReference type="InterPro" id="IPR008606">
    <property type="entry name" value="EIF4EBP"/>
</dbReference>
<evidence type="ECO:0000313" key="5">
    <source>
        <dbReference type="EMBL" id="CAQ77226.1"/>
    </source>
</evidence>
<keyword evidence="3" id="KW-0652">Protein synthesis inhibitor</keyword>
<feature type="region of interest" description="Disordered" evidence="4">
    <location>
        <begin position="1"/>
        <end position="47"/>
    </location>
</feature>
<keyword evidence="5" id="KW-0396">Initiation factor</keyword>
<feature type="compositionally biased region" description="Polar residues" evidence="4">
    <location>
        <begin position="62"/>
        <end position="71"/>
    </location>
</feature>
<name>B5B8Y9_SPHGR</name>
<feature type="compositionally biased region" description="Polar residues" evidence="4">
    <location>
        <begin position="25"/>
        <end position="47"/>
    </location>
</feature>
<dbReference type="GO" id="GO:0003743">
    <property type="term" value="F:translation initiation factor activity"/>
    <property type="evidence" value="ECO:0007669"/>
    <property type="project" value="UniProtKB-KW"/>
</dbReference>
<evidence type="ECO:0000256" key="2">
    <source>
        <dbReference type="ARBA" id="ARBA00022845"/>
    </source>
</evidence>
<organism evidence="5">
    <name type="scientific">Sphaerechinus granularis</name>
    <name type="common">Purple sea urchin</name>
    <dbReference type="NCBI Taxonomy" id="39374"/>
    <lineage>
        <taxon>Eukaryota</taxon>
        <taxon>Metazoa</taxon>
        <taxon>Echinodermata</taxon>
        <taxon>Eleutherozoa</taxon>
        <taxon>Echinozoa</taxon>
        <taxon>Echinoidea</taxon>
        <taxon>Euechinoidea</taxon>
        <taxon>Echinacea</taxon>
        <taxon>Temnopleuroida</taxon>
        <taxon>Toxopneustidae</taxon>
        <taxon>Sphaerechinus</taxon>
    </lineage>
</organism>
<dbReference type="EMBL" id="FM179949">
    <property type="protein sequence ID" value="CAQ77226.1"/>
    <property type="molecule type" value="mRNA"/>
</dbReference>
<protein>
    <submittedName>
        <fullName evidence="5">Eukaryotic initiation factor 4E binding protein</fullName>
    </submittedName>
</protein>
<dbReference type="GO" id="GO:0005737">
    <property type="term" value="C:cytoplasm"/>
    <property type="evidence" value="ECO:0007669"/>
    <property type="project" value="TreeGrafter"/>
</dbReference>
<keyword evidence="5" id="KW-0648">Protein biosynthesis</keyword>
<dbReference type="AlphaFoldDB" id="B5B8Y9"/>
<dbReference type="PANTHER" id="PTHR12669:SF12">
    <property type="entry name" value="EUKARYOTIC TRANSLATION INITIATION FACTOR 4E-BINDING PROTEIN"/>
    <property type="match status" value="1"/>
</dbReference>
<dbReference type="PANTHER" id="PTHR12669">
    <property type="entry name" value="EUKARYOTIC TRANSLATION INITIATION FACTOR 4E-BINDING PROTEIN"/>
    <property type="match status" value="1"/>
</dbReference>
<sequence>MSAPAASRQLSAGRDIPAKRVAVSDPSQLPQDYSTTPGGTLFSTTPGGTRIIYDRHFLLNMRNSPLSQTPPKNLPSIPGVTCPEVTDDKPNGESKAPTKSKTEPGDDQFQMDI</sequence>
<dbReference type="GO" id="GO:0008190">
    <property type="term" value="F:eukaryotic initiation factor 4E binding"/>
    <property type="evidence" value="ECO:0007669"/>
    <property type="project" value="InterPro"/>
</dbReference>
<dbReference type="Pfam" id="PF05456">
    <property type="entry name" value="eIF_4EBP"/>
    <property type="match status" value="1"/>
</dbReference>
<gene>
    <name evidence="5" type="primary">eIF4E-BP</name>
</gene>
<feature type="region of interest" description="Disordered" evidence="4">
    <location>
        <begin position="62"/>
        <end position="113"/>
    </location>
</feature>
<proteinExistence type="evidence at transcript level"/>
<dbReference type="GO" id="GO:0045947">
    <property type="term" value="P:negative regulation of translational initiation"/>
    <property type="evidence" value="ECO:0007669"/>
    <property type="project" value="InterPro"/>
</dbReference>